<keyword evidence="2" id="KW-1133">Transmembrane helix</keyword>
<evidence type="ECO:0000256" key="1">
    <source>
        <dbReference type="SAM" id="MobiDB-lite"/>
    </source>
</evidence>
<keyword evidence="2" id="KW-0472">Membrane</keyword>
<gene>
    <name evidence="3" type="ORF">BASA50_006709</name>
</gene>
<reference evidence="3 4" key="1">
    <citation type="submission" date="2021-02" db="EMBL/GenBank/DDBJ databases">
        <title>Variation within the Batrachochytrium salamandrivorans European outbreak.</title>
        <authorList>
            <person name="Kelly M."/>
            <person name="Pasmans F."/>
            <person name="Shea T.P."/>
            <person name="Munoz J.F."/>
            <person name="Carranza S."/>
            <person name="Cuomo C.A."/>
            <person name="Martel A."/>
        </authorList>
    </citation>
    <scope>NUCLEOTIDE SEQUENCE [LARGE SCALE GENOMIC DNA]</scope>
    <source>
        <strain evidence="3 4">AMFP18/2</strain>
    </source>
</reference>
<organism evidence="3 4">
    <name type="scientific">Batrachochytrium salamandrivorans</name>
    <dbReference type="NCBI Taxonomy" id="1357716"/>
    <lineage>
        <taxon>Eukaryota</taxon>
        <taxon>Fungi</taxon>
        <taxon>Fungi incertae sedis</taxon>
        <taxon>Chytridiomycota</taxon>
        <taxon>Chytridiomycota incertae sedis</taxon>
        <taxon>Chytridiomycetes</taxon>
        <taxon>Rhizophydiales</taxon>
        <taxon>Rhizophydiales incertae sedis</taxon>
        <taxon>Batrachochytrium</taxon>
    </lineage>
</organism>
<feature type="compositionally biased region" description="Basic and acidic residues" evidence="1">
    <location>
        <begin position="868"/>
        <end position="877"/>
    </location>
</feature>
<feature type="compositionally biased region" description="Basic and acidic residues" evidence="1">
    <location>
        <begin position="960"/>
        <end position="972"/>
    </location>
</feature>
<dbReference type="Proteomes" id="UP001648503">
    <property type="component" value="Unassembled WGS sequence"/>
</dbReference>
<evidence type="ECO:0000256" key="2">
    <source>
        <dbReference type="SAM" id="Phobius"/>
    </source>
</evidence>
<accession>A0ABQ8F9H0</accession>
<sequence>MAMSPTPSDIDVDDTSASSRVSTPGSSGLPTYNEDPSSERPSTTLQTFGVPVYFQGIGANSYAVVTIAHICPSGLAGLMVNIQRKNTFPDSNQSPKSLSPAHDTYVPLCAQASTTDTKFHSAWLDASSGYLYVLYSGSTGPLVSSINTNTLDVTNLPQVNPAMRDTHSMAIVNLSSGREISSGAVYLSKTSGLWILPINDLGSKTYFSLAQFPNDYEPADITASSNCVYTAGLNTTSKDYFIQKTNAIDGKKELQGYRAPFTKFLGKLEANHHNVTMTQKPMIVCNEVVYLALVYTNGTGLVLLTFSQSPFTMLSQSSFLIPADDTVLSMSCVSVANPHSGGEFFGIAILVNTEQHDDLYTITVDESARASAPKAISKKIVVNTRDRVWSECNTIGFASESTNSTIGILSTTQSPPTRWNLDIVKNSYLEGVIPSKAICAVGYFFSSTSNDCVLCRGYRNPPTACLHRGSKGGGDHNYELDELDDLSLPLKLLAIIGSCVFLSFLIALCSYWFRCSKRNSISRQLTSSHISSMREPRCAMSDDSQKVLITPTNTTRSISTDSEKSLNMASTYIYPTKAANYDTHEYMTHDASPFTKSTPPIFRIHSYNEDNLSRMATKLISPIKYPEAIASNPKGVNAEHDLSPSRLILLSNNPMYERQVTISTLEHSLAGQSARIEEDSAAYSSQGGSFENPLCGELRRSEEKPQLYPMNTISSAFNMMVQVDPLSPKGSNQKISKQKSRILSDEGEPQIGVHGVVISPTHIYKQDMGNNSSIITTSRLAIKDANNVHTVLANNTKSKISDGLNIRKKTLSKPQGCVQPPTSLNANVSDVSYVSYEPNEVSVPREPIDLVSSRLWPMNPPSLKGKKRAPEESRHDAGMSSQIIRRNLNSVHKHGTNSQIFLVGGGERWLKEQAIRTNTSISAFAASRIRAEMNRSLDVFSSPASEGSSPVLNISGYRPHTLEADPGQDHLSSHGPAPLLRDSSFGPVDIRERLKPIRR</sequence>
<protein>
    <recommendedName>
        <fullName evidence="5">Sema domain-containing protein</fullName>
    </recommendedName>
</protein>
<keyword evidence="4" id="KW-1185">Reference proteome</keyword>
<feature type="region of interest" description="Disordered" evidence="1">
    <location>
        <begin position="1"/>
        <end position="44"/>
    </location>
</feature>
<dbReference type="EMBL" id="JAFCIX010000335">
    <property type="protein sequence ID" value="KAH6594462.1"/>
    <property type="molecule type" value="Genomic_DNA"/>
</dbReference>
<evidence type="ECO:0000313" key="4">
    <source>
        <dbReference type="Proteomes" id="UP001648503"/>
    </source>
</evidence>
<feature type="region of interest" description="Disordered" evidence="1">
    <location>
        <begin position="859"/>
        <end position="879"/>
    </location>
</feature>
<evidence type="ECO:0000313" key="3">
    <source>
        <dbReference type="EMBL" id="KAH6594462.1"/>
    </source>
</evidence>
<name>A0ABQ8F9H0_9FUNG</name>
<evidence type="ECO:0008006" key="5">
    <source>
        <dbReference type="Google" id="ProtNLM"/>
    </source>
</evidence>
<feature type="region of interest" description="Disordered" evidence="1">
    <location>
        <begin position="957"/>
        <end position="985"/>
    </location>
</feature>
<keyword evidence="2" id="KW-0812">Transmembrane</keyword>
<feature type="transmembrane region" description="Helical" evidence="2">
    <location>
        <begin position="492"/>
        <end position="513"/>
    </location>
</feature>
<comment type="caution">
    <text evidence="3">The sequence shown here is derived from an EMBL/GenBank/DDBJ whole genome shotgun (WGS) entry which is preliminary data.</text>
</comment>
<feature type="compositionally biased region" description="Polar residues" evidence="1">
    <location>
        <begin position="15"/>
        <end position="30"/>
    </location>
</feature>
<proteinExistence type="predicted"/>